<dbReference type="AlphaFoldDB" id="A0A512HL83"/>
<dbReference type="RefSeq" id="WP_174824562.1">
    <property type="nucleotide sequence ID" value="NZ_BJZP01000017.1"/>
</dbReference>
<organism evidence="2 3">
    <name type="scientific">Ciceribacter naphthalenivorans</name>
    <dbReference type="NCBI Taxonomy" id="1118451"/>
    <lineage>
        <taxon>Bacteria</taxon>
        <taxon>Pseudomonadati</taxon>
        <taxon>Pseudomonadota</taxon>
        <taxon>Alphaproteobacteria</taxon>
        <taxon>Hyphomicrobiales</taxon>
        <taxon>Rhizobiaceae</taxon>
        <taxon>Ciceribacter</taxon>
    </lineage>
</organism>
<name>A0A512HL83_9HYPH</name>
<feature type="region of interest" description="Disordered" evidence="1">
    <location>
        <begin position="98"/>
        <end position="120"/>
    </location>
</feature>
<protein>
    <submittedName>
        <fullName evidence="2">Uncharacterized protein</fullName>
    </submittedName>
</protein>
<evidence type="ECO:0000313" key="3">
    <source>
        <dbReference type="Proteomes" id="UP000321717"/>
    </source>
</evidence>
<sequence>MNTLAALMVLVACHPQTTTCLEEPVAVISYDTSAGCRAALPREMEKARRMAGLIYGDCVPVDPELLAGREIRRAIDPAKLLALDTGAQGKVSAKAFVPEMPVEKNPMRGPRLPQRYEETR</sequence>
<gene>
    <name evidence="2" type="ORF">RNA01_31330</name>
</gene>
<accession>A0A512HL83</accession>
<reference evidence="2 3" key="1">
    <citation type="submission" date="2019-07" db="EMBL/GenBank/DDBJ databases">
        <title>Whole genome shotgun sequence of Rhizobium naphthalenivorans NBRC 107585.</title>
        <authorList>
            <person name="Hosoyama A."/>
            <person name="Uohara A."/>
            <person name="Ohji S."/>
            <person name="Ichikawa N."/>
        </authorList>
    </citation>
    <scope>NUCLEOTIDE SEQUENCE [LARGE SCALE GENOMIC DNA]</scope>
    <source>
        <strain evidence="2 3">NBRC 107585</strain>
    </source>
</reference>
<keyword evidence="3" id="KW-1185">Reference proteome</keyword>
<evidence type="ECO:0000313" key="2">
    <source>
        <dbReference type="EMBL" id="GEO86201.1"/>
    </source>
</evidence>
<dbReference type="EMBL" id="BJZP01000017">
    <property type="protein sequence ID" value="GEO86201.1"/>
    <property type="molecule type" value="Genomic_DNA"/>
</dbReference>
<comment type="caution">
    <text evidence="2">The sequence shown here is derived from an EMBL/GenBank/DDBJ whole genome shotgun (WGS) entry which is preliminary data.</text>
</comment>
<dbReference type="Proteomes" id="UP000321717">
    <property type="component" value="Unassembled WGS sequence"/>
</dbReference>
<evidence type="ECO:0000256" key="1">
    <source>
        <dbReference type="SAM" id="MobiDB-lite"/>
    </source>
</evidence>
<proteinExistence type="predicted"/>